<name>A0ABY7QUM7_9FIRM</name>
<organism evidence="2 3">
    <name type="scientific">Peptoniphilus equinus</name>
    <dbReference type="NCBI Taxonomy" id="3016343"/>
    <lineage>
        <taxon>Bacteria</taxon>
        <taxon>Bacillati</taxon>
        <taxon>Bacillota</taxon>
        <taxon>Tissierellia</taxon>
        <taxon>Tissierellales</taxon>
        <taxon>Peptoniphilaceae</taxon>
        <taxon>Peptoniphilus</taxon>
    </lineage>
</organism>
<keyword evidence="3" id="KW-1185">Reference proteome</keyword>
<keyword evidence="1" id="KW-0472">Membrane</keyword>
<dbReference type="EMBL" id="CP115667">
    <property type="protein sequence ID" value="WBW49980.1"/>
    <property type="molecule type" value="Genomic_DNA"/>
</dbReference>
<keyword evidence="1" id="KW-0812">Transmembrane</keyword>
<evidence type="ECO:0000313" key="3">
    <source>
        <dbReference type="Proteomes" id="UP001210339"/>
    </source>
</evidence>
<dbReference type="RefSeq" id="WP_271191511.1">
    <property type="nucleotide sequence ID" value="NZ_CP115667.1"/>
</dbReference>
<keyword evidence="1" id="KW-1133">Transmembrane helix</keyword>
<gene>
    <name evidence="2" type="ORF">O6R05_08235</name>
</gene>
<evidence type="ECO:0000313" key="2">
    <source>
        <dbReference type="EMBL" id="WBW49980.1"/>
    </source>
</evidence>
<feature type="transmembrane region" description="Helical" evidence="1">
    <location>
        <begin position="66"/>
        <end position="85"/>
    </location>
</feature>
<dbReference type="Proteomes" id="UP001210339">
    <property type="component" value="Chromosome"/>
</dbReference>
<reference evidence="2 3" key="1">
    <citation type="submission" date="2023-01" db="EMBL/GenBank/DDBJ databases">
        <authorList>
            <person name="Lee S.H."/>
            <person name="Jung H.S."/>
            <person name="Yun J.U."/>
        </authorList>
    </citation>
    <scope>NUCLEOTIDE SEQUENCE [LARGE SCALE GENOMIC DNA]</scope>
    <source>
        <strain evidence="2 3">CBA3646</strain>
    </source>
</reference>
<proteinExistence type="predicted"/>
<feature type="transmembrane region" description="Helical" evidence="1">
    <location>
        <begin position="91"/>
        <end position="108"/>
    </location>
</feature>
<accession>A0ABY7QUM7</accession>
<sequence length="327" mass="37000">MDDKGLFLSPEELLTLKSKLQNTIGTTIYGALSGKPTGSLIPVENKNLVVQNPKEMRKPFAKMKSMTTGIFALVAIGILITANAFDPDFDVSTFIVGSAFLVGAFFEYRDYSKFRNLVPILERYPKYLRAFGTLSALSLQELAQFNNVSVEQAAIDIAYYIQKDYFKQARIIDDQVILDTPTYLSYKKLPHTAKASLETNNELNELLHYYDHLHGPVKEDVKRLLLLVEKIYANAKNKPDDLAQIENVKAYYLPSVLKLLSEYELLQDTPNDKAEALKGEIESSIKLINEAFNNLLNDFYDDTAIDIKTDISVLKSLLYKEGLLDRM</sequence>
<protein>
    <submittedName>
        <fullName evidence="2">5-bromo-4-chloroindolyl phosphate hydrolysis family protein</fullName>
    </submittedName>
</protein>
<evidence type="ECO:0000256" key="1">
    <source>
        <dbReference type="SAM" id="Phobius"/>
    </source>
</evidence>